<evidence type="ECO:0000313" key="4">
    <source>
        <dbReference type="EnsemblMetazoa" id="GPPI047687-PA"/>
    </source>
</evidence>
<dbReference type="PANTHER" id="PTHR11575:SF48">
    <property type="entry name" value="5'-NUCLEOTIDASE"/>
    <property type="match status" value="1"/>
</dbReference>
<keyword evidence="5" id="KW-1185">Reference proteome</keyword>
<dbReference type="SUPFAM" id="SSF56300">
    <property type="entry name" value="Metallo-dependent phosphatases"/>
    <property type="match status" value="1"/>
</dbReference>
<evidence type="ECO:0000256" key="1">
    <source>
        <dbReference type="ARBA" id="ARBA00006654"/>
    </source>
</evidence>
<keyword evidence="2" id="KW-0547">Nucleotide-binding</keyword>
<feature type="domain" description="5'-Nucleotidase C-terminal" evidence="3">
    <location>
        <begin position="132"/>
        <end position="235"/>
    </location>
</feature>
<comment type="similarity">
    <text evidence="1">Belongs to the 5'-nucleotidase family.</text>
</comment>
<dbReference type="Pfam" id="PF02872">
    <property type="entry name" value="5_nucleotid_C"/>
    <property type="match status" value="1"/>
</dbReference>
<organism evidence="4 5">
    <name type="scientific">Glossina palpalis gambiensis</name>
    <dbReference type="NCBI Taxonomy" id="67801"/>
    <lineage>
        <taxon>Eukaryota</taxon>
        <taxon>Metazoa</taxon>
        <taxon>Ecdysozoa</taxon>
        <taxon>Arthropoda</taxon>
        <taxon>Hexapoda</taxon>
        <taxon>Insecta</taxon>
        <taxon>Pterygota</taxon>
        <taxon>Neoptera</taxon>
        <taxon>Endopterygota</taxon>
        <taxon>Diptera</taxon>
        <taxon>Brachycera</taxon>
        <taxon>Muscomorpha</taxon>
        <taxon>Hippoboscoidea</taxon>
        <taxon>Glossinidae</taxon>
        <taxon>Glossina</taxon>
    </lineage>
</organism>
<dbReference type="GO" id="GO:0000166">
    <property type="term" value="F:nucleotide binding"/>
    <property type="evidence" value="ECO:0007669"/>
    <property type="project" value="UniProtKB-KW"/>
</dbReference>
<dbReference type="EnsemblMetazoa" id="GPPI047687-RA">
    <property type="protein sequence ID" value="GPPI047687-PA"/>
    <property type="gene ID" value="GPPI047687"/>
</dbReference>
<reference evidence="4" key="2">
    <citation type="submission" date="2020-05" db="UniProtKB">
        <authorList>
            <consortium name="EnsemblMetazoa"/>
        </authorList>
    </citation>
    <scope>IDENTIFICATION</scope>
    <source>
        <strain evidence="4">IAEA</strain>
    </source>
</reference>
<dbReference type="Proteomes" id="UP000092460">
    <property type="component" value="Unassembled WGS sequence"/>
</dbReference>
<dbReference type="AlphaFoldDB" id="A0A1B0C2X8"/>
<dbReference type="InterPro" id="IPR006179">
    <property type="entry name" value="5_nucleotidase/apyrase"/>
</dbReference>
<protein>
    <recommendedName>
        <fullName evidence="3">5'-Nucleotidase C-terminal domain-containing protein</fullName>
    </recommendedName>
</protein>
<name>A0A1B0C2X8_9MUSC</name>
<reference evidence="5" key="1">
    <citation type="submission" date="2015-01" db="EMBL/GenBank/DDBJ databases">
        <authorList>
            <person name="Aksoy S."/>
            <person name="Warren W."/>
            <person name="Wilson R.K."/>
        </authorList>
    </citation>
    <scope>NUCLEOTIDE SEQUENCE [LARGE SCALE GENOMIC DNA]</scope>
    <source>
        <strain evidence="5">IAEA</strain>
    </source>
</reference>
<dbReference type="PANTHER" id="PTHR11575">
    <property type="entry name" value="5'-NUCLEOTIDASE-RELATED"/>
    <property type="match status" value="1"/>
</dbReference>
<dbReference type="InterPro" id="IPR036907">
    <property type="entry name" value="5'-Nucleotdase_C_sf"/>
</dbReference>
<dbReference type="EMBL" id="JXJN01024730">
    <property type="status" value="NOT_ANNOTATED_CDS"/>
    <property type="molecule type" value="Genomic_DNA"/>
</dbReference>
<sequence>MLSLVGRECLKTLPTIDTKETCGDNVDADIKLAAELRIQGCELIIALTHMRTPNDINLAENCQDIHLNLGDHDHIYEIKEFDGVNIIKSGTDFKQFSKITLIPKRNDKGKITENVEAVDFTSEFPEDIELKDELETNLGDWVCDVVLDASGADIVIINSGIFRSDQVHPAGPFTMRDLMNIILHPLVLIEITGRCPHESSENAISIYPKLSRRFSQVSGATFAYLSKPTGHRLIKAGDE</sequence>
<dbReference type="STRING" id="67801.A0A1B0C2X8"/>
<evidence type="ECO:0000313" key="5">
    <source>
        <dbReference type="Proteomes" id="UP000092460"/>
    </source>
</evidence>
<dbReference type="SUPFAM" id="SSF55816">
    <property type="entry name" value="5'-nucleotidase (syn. UDP-sugar hydrolase), C-terminal domain"/>
    <property type="match status" value="1"/>
</dbReference>
<accession>A0A1B0C2X8</accession>
<dbReference type="GO" id="GO:0009166">
    <property type="term" value="P:nucleotide catabolic process"/>
    <property type="evidence" value="ECO:0007669"/>
    <property type="project" value="InterPro"/>
</dbReference>
<dbReference type="InterPro" id="IPR008334">
    <property type="entry name" value="5'-Nucleotdase_C"/>
</dbReference>
<dbReference type="VEuPathDB" id="VectorBase:GPPI047687"/>
<dbReference type="InterPro" id="IPR029052">
    <property type="entry name" value="Metallo-depent_PP-like"/>
</dbReference>
<dbReference type="GO" id="GO:0016787">
    <property type="term" value="F:hydrolase activity"/>
    <property type="evidence" value="ECO:0007669"/>
    <property type="project" value="InterPro"/>
</dbReference>
<evidence type="ECO:0000259" key="3">
    <source>
        <dbReference type="Pfam" id="PF02872"/>
    </source>
</evidence>
<evidence type="ECO:0000256" key="2">
    <source>
        <dbReference type="ARBA" id="ARBA00022741"/>
    </source>
</evidence>
<proteinExistence type="inferred from homology"/>
<dbReference type="Gene3D" id="3.60.21.10">
    <property type="match status" value="1"/>
</dbReference>
<dbReference type="Gene3D" id="3.90.780.10">
    <property type="entry name" value="5'-Nucleotidase, C-terminal domain"/>
    <property type="match status" value="1"/>
</dbReference>